<dbReference type="RefSeq" id="WP_085805721.1">
    <property type="nucleotide sequence ID" value="NZ_FWFX01000006.1"/>
</dbReference>
<dbReference type="AlphaFoldDB" id="A0A1X6Z9W3"/>
<accession>A0A1X6Z9W3</accession>
<organism evidence="1 2">
    <name type="scientific">Roseovarius albus</name>
    <dbReference type="NCBI Taxonomy" id="1247867"/>
    <lineage>
        <taxon>Bacteria</taxon>
        <taxon>Pseudomonadati</taxon>
        <taxon>Pseudomonadota</taxon>
        <taxon>Alphaproteobacteria</taxon>
        <taxon>Rhodobacterales</taxon>
        <taxon>Roseobacteraceae</taxon>
        <taxon>Roseovarius</taxon>
    </lineage>
</organism>
<name>A0A1X6Z9W3_9RHOB</name>
<sequence length="85" mass="9179">MGAIIALGHVADMEGGAATVRKFVMTLQITQMSEQESGFEMDRQPAKTTFAEQAIEMGVAYKNSVKSAAELSLLRQIEMRVGSIA</sequence>
<gene>
    <name evidence="1" type="ORF">ROA7450_02197</name>
</gene>
<dbReference type="Proteomes" id="UP000193061">
    <property type="component" value="Unassembled WGS sequence"/>
</dbReference>
<keyword evidence="2" id="KW-1185">Reference proteome</keyword>
<reference evidence="1 2" key="1">
    <citation type="submission" date="2017-03" db="EMBL/GenBank/DDBJ databases">
        <authorList>
            <person name="Afonso C.L."/>
            <person name="Miller P.J."/>
            <person name="Scott M.A."/>
            <person name="Spackman E."/>
            <person name="Goraichik I."/>
            <person name="Dimitrov K.M."/>
            <person name="Suarez D.L."/>
            <person name="Swayne D.E."/>
        </authorList>
    </citation>
    <scope>NUCLEOTIDE SEQUENCE [LARGE SCALE GENOMIC DNA]</scope>
    <source>
        <strain evidence="1 2">CECT 7450</strain>
    </source>
</reference>
<protein>
    <submittedName>
        <fullName evidence="1">Uncharacterized protein</fullName>
    </submittedName>
</protein>
<evidence type="ECO:0000313" key="2">
    <source>
        <dbReference type="Proteomes" id="UP000193061"/>
    </source>
</evidence>
<dbReference type="EMBL" id="FWFX01000006">
    <property type="protein sequence ID" value="SLN45501.1"/>
    <property type="molecule type" value="Genomic_DNA"/>
</dbReference>
<proteinExistence type="predicted"/>
<evidence type="ECO:0000313" key="1">
    <source>
        <dbReference type="EMBL" id="SLN45501.1"/>
    </source>
</evidence>